<dbReference type="GO" id="GO:0004519">
    <property type="term" value="F:endonuclease activity"/>
    <property type="evidence" value="ECO:0007669"/>
    <property type="project" value="UniProtKB-KW"/>
</dbReference>
<sequence>MNWIEKGNTPVGYTWHHHQDKEKMQLVKTGVHGNTKHTGGRQIWAGGRS</sequence>
<gene>
    <name evidence="1" type="ORF">H2C83_04215</name>
</gene>
<dbReference type="EMBL" id="JACEOL010000010">
    <property type="protein sequence ID" value="MBA4601537.1"/>
    <property type="molecule type" value="Genomic_DNA"/>
</dbReference>
<proteinExistence type="predicted"/>
<accession>A0A7W2AQQ6</accession>
<keyword evidence="2" id="KW-1185">Reference proteome</keyword>
<keyword evidence="1" id="KW-0255">Endonuclease</keyword>
<reference evidence="1 2" key="1">
    <citation type="submission" date="2020-07" db="EMBL/GenBank/DDBJ databases">
        <title>Thermoactinomyces phylogeny.</title>
        <authorList>
            <person name="Dunlap C."/>
        </authorList>
    </citation>
    <scope>NUCLEOTIDE SEQUENCE [LARGE SCALE GENOMIC DNA]</scope>
    <source>
        <strain evidence="1 2">AMNI-1</strain>
    </source>
</reference>
<evidence type="ECO:0000313" key="2">
    <source>
        <dbReference type="Proteomes" id="UP000538292"/>
    </source>
</evidence>
<dbReference type="Pfam" id="PF14414">
    <property type="entry name" value="WHH"/>
    <property type="match status" value="1"/>
</dbReference>
<organism evidence="1 2">
    <name type="scientific">Thermoactinomyces mirandus</name>
    <dbReference type="NCBI Taxonomy" id="2756294"/>
    <lineage>
        <taxon>Bacteria</taxon>
        <taxon>Bacillati</taxon>
        <taxon>Bacillota</taxon>
        <taxon>Bacilli</taxon>
        <taxon>Bacillales</taxon>
        <taxon>Thermoactinomycetaceae</taxon>
        <taxon>Thermoactinomyces</taxon>
    </lineage>
</organism>
<protein>
    <submittedName>
        <fullName evidence="1">HNH endonuclease</fullName>
    </submittedName>
</protein>
<keyword evidence="1" id="KW-0540">Nuclease</keyword>
<keyword evidence="1" id="KW-0378">Hydrolase</keyword>
<dbReference type="InterPro" id="IPR032869">
    <property type="entry name" value="WHH_dom_containing"/>
</dbReference>
<name>A0A7W2AQQ6_9BACL</name>
<evidence type="ECO:0000313" key="1">
    <source>
        <dbReference type="EMBL" id="MBA4601537.1"/>
    </source>
</evidence>
<dbReference type="Proteomes" id="UP000538292">
    <property type="component" value="Unassembled WGS sequence"/>
</dbReference>
<comment type="caution">
    <text evidence="1">The sequence shown here is derived from an EMBL/GenBank/DDBJ whole genome shotgun (WGS) entry which is preliminary data.</text>
</comment>
<dbReference type="AlphaFoldDB" id="A0A7W2AQQ6"/>